<name>A0ABY0H0D6_9PEZI</name>
<reference evidence="2 3" key="1">
    <citation type="submission" date="2018-06" db="EMBL/GenBank/DDBJ databases">
        <title>Complete Genomes of Monosporascus.</title>
        <authorList>
            <person name="Robinson A.J."/>
            <person name="Natvig D.O."/>
        </authorList>
    </citation>
    <scope>NUCLEOTIDE SEQUENCE [LARGE SCALE GENOMIC DNA]</scope>
    <source>
        <strain evidence="2 3">CBS 609.92</strain>
    </source>
</reference>
<keyword evidence="1" id="KW-0812">Transmembrane</keyword>
<evidence type="ECO:0000256" key="1">
    <source>
        <dbReference type="SAM" id="Phobius"/>
    </source>
</evidence>
<dbReference type="EMBL" id="QJNS01000246">
    <property type="protein sequence ID" value="RYO81629.1"/>
    <property type="molecule type" value="Genomic_DNA"/>
</dbReference>
<keyword evidence="1" id="KW-1133">Transmembrane helix</keyword>
<dbReference type="Proteomes" id="UP000294003">
    <property type="component" value="Unassembled WGS sequence"/>
</dbReference>
<proteinExistence type="predicted"/>
<keyword evidence="1" id="KW-0472">Membrane</keyword>
<evidence type="ECO:0000313" key="3">
    <source>
        <dbReference type="Proteomes" id="UP000294003"/>
    </source>
</evidence>
<gene>
    <name evidence="2" type="ORF">DL762_007013</name>
</gene>
<evidence type="ECO:0000313" key="2">
    <source>
        <dbReference type="EMBL" id="RYO81629.1"/>
    </source>
</evidence>
<accession>A0ABY0H0D6</accession>
<keyword evidence="3" id="KW-1185">Reference proteome</keyword>
<feature type="transmembrane region" description="Helical" evidence="1">
    <location>
        <begin position="36"/>
        <end position="56"/>
    </location>
</feature>
<organism evidence="2 3">
    <name type="scientific">Monosporascus cannonballus</name>
    <dbReference type="NCBI Taxonomy" id="155416"/>
    <lineage>
        <taxon>Eukaryota</taxon>
        <taxon>Fungi</taxon>
        <taxon>Dikarya</taxon>
        <taxon>Ascomycota</taxon>
        <taxon>Pezizomycotina</taxon>
        <taxon>Sordariomycetes</taxon>
        <taxon>Xylariomycetidae</taxon>
        <taxon>Xylariales</taxon>
        <taxon>Xylariales incertae sedis</taxon>
        <taxon>Monosporascus</taxon>
    </lineage>
</organism>
<comment type="caution">
    <text evidence="2">The sequence shown here is derived from an EMBL/GenBank/DDBJ whole genome shotgun (WGS) entry which is preliminary data.</text>
</comment>
<protein>
    <submittedName>
        <fullName evidence="2">Uncharacterized protein</fullName>
    </submittedName>
</protein>
<sequence>MSVPPVADLCQFPALPPPNGVTPNFTDPSPNLEPTLIGITGVMTAAGALFVAGRVYGNWRRLHISDYCAIAALVFDGA</sequence>